<name>R0HAX6_9BRAS</name>
<dbReference type="FunFam" id="1.10.630.10:FF:000007">
    <property type="entry name" value="Cytochrome P450 76C4"/>
    <property type="match status" value="2"/>
</dbReference>
<dbReference type="Proteomes" id="UP000029121">
    <property type="component" value="Unassembled WGS sequence"/>
</dbReference>
<dbReference type="Gene3D" id="1.10.630.10">
    <property type="entry name" value="Cytochrome P450"/>
    <property type="match status" value="2"/>
</dbReference>
<dbReference type="InterPro" id="IPR002401">
    <property type="entry name" value="Cyt_P450_E_grp-I"/>
</dbReference>
<dbReference type="SUPFAM" id="SSF48264">
    <property type="entry name" value="Cytochrome P450"/>
    <property type="match status" value="2"/>
</dbReference>
<comment type="cofactor">
    <cofactor evidence="5">
        <name>heme</name>
        <dbReference type="ChEBI" id="CHEBI:30413"/>
    </cofactor>
</comment>
<evidence type="ECO:0000256" key="4">
    <source>
        <dbReference type="ARBA" id="ARBA00023004"/>
    </source>
</evidence>
<evidence type="ECO:0000313" key="6">
    <source>
        <dbReference type="EMBL" id="EOA26534.1"/>
    </source>
</evidence>
<evidence type="ECO:0008006" key="8">
    <source>
        <dbReference type="Google" id="ProtNLM"/>
    </source>
</evidence>
<gene>
    <name evidence="6" type="ORF">CARUB_v10022591mg</name>
</gene>
<proteinExistence type="inferred from homology"/>
<dbReference type="PROSITE" id="PS00086">
    <property type="entry name" value="CYTOCHROME_P450"/>
    <property type="match status" value="2"/>
</dbReference>
<keyword evidence="5" id="KW-0349">Heme</keyword>
<evidence type="ECO:0000313" key="7">
    <source>
        <dbReference type="Proteomes" id="UP000029121"/>
    </source>
</evidence>
<reference evidence="7" key="1">
    <citation type="journal article" date="2013" name="Nat. Genet.">
        <title>The Capsella rubella genome and the genomic consequences of rapid mating system evolution.</title>
        <authorList>
            <person name="Slotte T."/>
            <person name="Hazzouri K.M."/>
            <person name="Agren J.A."/>
            <person name="Koenig D."/>
            <person name="Maumus F."/>
            <person name="Guo Y.L."/>
            <person name="Steige K."/>
            <person name="Platts A.E."/>
            <person name="Escobar J.S."/>
            <person name="Newman L.K."/>
            <person name="Wang W."/>
            <person name="Mandakova T."/>
            <person name="Vello E."/>
            <person name="Smith L.M."/>
            <person name="Henz S.R."/>
            <person name="Steffen J."/>
            <person name="Takuno S."/>
            <person name="Brandvain Y."/>
            <person name="Coop G."/>
            <person name="Andolfatto P."/>
            <person name="Hu T.T."/>
            <person name="Blanchette M."/>
            <person name="Clark R.M."/>
            <person name="Quesneville H."/>
            <person name="Nordborg M."/>
            <person name="Gaut B.S."/>
            <person name="Lysak M.A."/>
            <person name="Jenkins J."/>
            <person name="Grimwood J."/>
            <person name="Chapman J."/>
            <person name="Prochnik S."/>
            <person name="Shu S."/>
            <person name="Rokhsar D."/>
            <person name="Schmutz J."/>
            <person name="Weigel D."/>
            <person name="Wright S.I."/>
        </authorList>
    </citation>
    <scope>NUCLEOTIDE SEQUENCE [LARGE SCALE GENOMIC DNA]</scope>
    <source>
        <strain evidence="7">cv. Monte Gargano</strain>
    </source>
</reference>
<keyword evidence="4 5" id="KW-0408">Iron</keyword>
<evidence type="ECO:0000256" key="5">
    <source>
        <dbReference type="PIRSR" id="PIRSR602401-1"/>
    </source>
</evidence>
<dbReference type="InterPro" id="IPR017972">
    <property type="entry name" value="Cyt_P450_CS"/>
</dbReference>
<feature type="non-terminal residue" evidence="6">
    <location>
        <position position="1"/>
    </location>
</feature>
<dbReference type="STRING" id="81985.R0HAX6"/>
<dbReference type="CDD" id="cd11073">
    <property type="entry name" value="CYP76-like"/>
    <property type="match status" value="2"/>
</dbReference>
<dbReference type="Pfam" id="PF00067">
    <property type="entry name" value="p450"/>
    <property type="match status" value="2"/>
</dbReference>
<accession>R0HAX6</accession>
<dbReference type="GO" id="GO:0020037">
    <property type="term" value="F:heme binding"/>
    <property type="evidence" value="ECO:0007669"/>
    <property type="project" value="InterPro"/>
</dbReference>
<dbReference type="EMBL" id="KB870808">
    <property type="protein sequence ID" value="EOA26534.1"/>
    <property type="molecule type" value="Genomic_DNA"/>
</dbReference>
<evidence type="ECO:0000256" key="3">
    <source>
        <dbReference type="ARBA" id="ARBA00023002"/>
    </source>
</evidence>
<dbReference type="GO" id="GO:0004497">
    <property type="term" value="F:monooxygenase activity"/>
    <property type="evidence" value="ECO:0007669"/>
    <property type="project" value="InterPro"/>
</dbReference>
<evidence type="ECO:0000256" key="1">
    <source>
        <dbReference type="ARBA" id="ARBA00010617"/>
    </source>
</evidence>
<dbReference type="AlphaFoldDB" id="R0HAX6"/>
<evidence type="ECO:0000256" key="2">
    <source>
        <dbReference type="ARBA" id="ARBA00022723"/>
    </source>
</evidence>
<dbReference type="PANTHER" id="PTHR47950:SF22">
    <property type="entry name" value="CYTOCHROME P450 76C1-RELATED"/>
    <property type="match status" value="1"/>
</dbReference>
<dbReference type="eggNOG" id="KOG0156">
    <property type="taxonomic scope" value="Eukaryota"/>
</dbReference>
<dbReference type="GO" id="GO:0005506">
    <property type="term" value="F:iron ion binding"/>
    <property type="evidence" value="ECO:0007669"/>
    <property type="project" value="InterPro"/>
</dbReference>
<organism evidence="6 7">
    <name type="scientific">Capsella rubella</name>
    <dbReference type="NCBI Taxonomy" id="81985"/>
    <lineage>
        <taxon>Eukaryota</taxon>
        <taxon>Viridiplantae</taxon>
        <taxon>Streptophyta</taxon>
        <taxon>Embryophyta</taxon>
        <taxon>Tracheophyta</taxon>
        <taxon>Spermatophyta</taxon>
        <taxon>Magnoliopsida</taxon>
        <taxon>eudicotyledons</taxon>
        <taxon>Gunneridae</taxon>
        <taxon>Pentapetalae</taxon>
        <taxon>rosids</taxon>
        <taxon>malvids</taxon>
        <taxon>Brassicales</taxon>
        <taxon>Brassicaceae</taxon>
        <taxon>Camelineae</taxon>
        <taxon>Capsella</taxon>
    </lineage>
</organism>
<dbReference type="GO" id="GO:0016705">
    <property type="term" value="F:oxidoreductase activity, acting on paired donors, with incorporation or reduction of molecular oxygen"/>
    <property type="evidence" value="ECO:0007669"/>
    <property type="project" value="InterPro"/>
</dbReference>
<feature type="binding site" description="axial binding residue" evidence="5">
    <location>
        <position position="882"/>
    </location>
    <ligand>
        <name>heme</name>
        <dbReference type="ChEBI" id="CHEBI:30413"/>
    </ligand>
    <ligandPart>
        <name>Fe</name>
        <dbReference type="ChEBI" id="CHEBI:18248"/>
    </ligandPart>
</feature>
<dbReference type="PANTHER" id="PTHR47950">
    <property type="entry name" value="CYTOCHROME P450, FAMILY 76, SUBFAMILY C, POLYPEPTIDE 5-RELATED"/>
    <property type="match status" value="1"/>
</dbReference>
<dbReference type="PRINTS" id="PR00385">
    <property type="entry name" value="P450"/>
</dbReference>
<dbReference type="InterPro" id="IPR036396">
    <property type="entry name" value="Cyt_P450_sf"/>
</dbReference>
<comment type="similarity">
    <text evidence="1">Belongs to the cytochrome P450 family.</text>
</comment>
<keyword evidence="2 5" id="KW-0479">Metal-binding</keyword>
<keyword evidence="7" id="KW-1185">Reference proteome</keyword>
<dbReference type="PRINTS" id="PR00463">
    <property type="entry name" value="EP450I"/>
</dbReference>
<protein>
    <recommendedName>
        <fullName evidence="8">Cytochrome P450</fullName>
    </recommendedName>
</protein>
<dbReference type="InterPro" id="IPR001128">
    <property type="entry name" value="Cyt_P450"/>
</dbReference>
<keyword evidence="3" id="KW-0560">Oxidoreductase</keyword>
<sequence length="943" mass="105802">QGRLLPPGPQTLPLVGNIFQLGCNPHRSLAAFSKTYGPIMSLKLGRLTAVVISSPEAAKEALRTHDHVMSARTFNDPIRAFDHHKHSIVWIPPSPRWRFLKKTISKYLLSPQNLDVIQSLRTRKVEELVSLVNQFCERGEAIDLARASFVTSFNNISNALFSVDLASYGSNSSSYEFHETVVHLMKISGKPNVGDYFQYMRFLDLQGTRKEAVVCIERLFKVIQEFIDARLAKRLSQTETEHKEASSIDMLDSLLDHTQQNEAELSINDIKHLLLDVFVAGTDTNSSTMEWAMTELLRSPEKMVKAQSEIRQVIGENGVVQESDIPSLPYLQAIVKETLRLHPPAALIPRKSESDVQILGFFIPEDSQVLVNVWAIGRDSNVWENPMKFEPERFLLRETDVKGKDFELIPFGSGRRMCPGISMSLRTMYMVLASLLYSFDWKLQNGVVPESMDMTEAFARSRSSRKVAPPPPGPPRLPMIGNIHLVGKNPHHSFADLSKTYGPIMSLKFGSLNTVVVTSPEAAREVLRTHDQIFSIRCPPNSILSINHHEVSVVWLPPSSSRWRLLRKLSATQLFSPQRIEGTKTLRVNKVKELVSYISESSEREKAVDISRATFITALNIMSNILFSVDLCSYNSNESNGFQDTVIGVMESVGNPDASNYFPFLGFLDLQGNKKTMKACTERLFKVFRGIINAKTEEKSLQKNPKDVTDRDFLDTLLDLTEGDEAELNTNDIEHFLLDLFGAGTDTNSSTVEWAMAELLRNPETMAKAQSEIESVIGEKGVVEESDISELPYLQAVVKETFRLHPAVPLLVPRKAESDVEVLGFLVAKDTQVLVNVWAIGRDPSVWENPTRFEPERFLGKETDVRGKDYELTPFGAGRRICPGLPLAVRTVPLMLASLLYSFDWKLPDGVASEGLDMDESFGLTLHKTNPLHAIPVKKRPIN</sequence>